<keyword evidence="1" id="KW-0597">Phosphoprotein</keyword>
<evidence type="ECO:0000256" key="1">
    <source>
        <dbReference type="ARBA" id="ARBA00022553"/>
    </source>
</evidence>
<evidence type="ECO:0000256" key="4">
    <source>
        <dbReference type="ARBA" id="ARBA00022691"/>
    </source>
</evidence>
<dbReference type="GO" id="GO:0008168">
    <property type="term" value="F:methyltransferase activity"/>
    <property type="evidence" value="ECO:0007669"/>
    <property type="project" value="UniProtKB-KW"/>
</dbReference>
<name>A0ABV4KEZ3_9FLAO</name>
<accession>A0ABV4KEZ3</accession>
<gene>
    <name evidence="5" type="ORF">QO192_08530</name>
</gene>
<sequence length="262" mass="29367">MSNEMLDQNFWDDHYKNNTTAWDLGAISPPLKDFFDAIEDKDIAILIPGCGNTYEASYLLDQGFTNITVIDIAPTLIKIIQNKFATNLHIEVILGDFFKHQGEYDLIVEQTFFCALPPEMRQQYVAKTHQLLKKNGLLAGLLFDRTFDGGPPFGGDKAFYQSLFEGAFEILTLETAKNSVLPRADKEVFIKFKKNSDVHATVIKVENQNLVLTDYVTTLTAGLEIINSSVNTLSNEVLIVSTEEINLSKAFDLNGVQFKTVV</sequence>
<evidence type="ECO:0000313" key="6">
    <source>
        <dbReference type="Proteomes" id="UP001568894"/>
    </source>
</evidence>
<dbReference type="PANTHER" id="PTHR32183">
    <property type="match status" value="1"/>
</dbReference>
<dbReference type="CDD" id="cd02440">
    <property type="entry name" value="AdoMet_MTases"/>
    <property type="match status" value="1"/>
</dbReference>
<evidence type="ECO:0000256" key="2">
    <source>
        <dbReference type="ARBA" id="ARBA00022603"/>
    </source>
</evidence>
<dbReference type="PROSITE" id="PS51585">
    <property type="entry name" value="SAM_MT_TPMT"/>
    <property type="match status" value="1"/>
</dbReference>
<keyword evidence="2 5" id="KW-0489">Methyltransferase</keyword>
<dbReference type="Proteomes" id="UP001568894">
    <property type="component" value="Unassembled WGS sequence"/>
</dbReference>
<reference evidence="5 6" key="1">
    <citation type="submission" date="2023-05" db="EMBL/GenBank/DDBJ databases">
        <title>Adaptations of aquatic viruses from atmosphere-close ecosystems of the Central Arctic Ocean.</title>
        <authorList>
            <person name="Rahlff J."/>
            <person name="Holmfeldt K."/>
        </authorList>
    </citation>
    <scope>NUCLEOTIDE SEQUENCE [LARGE SCALE GENOMIC DNA]</scope>
    <source>
        <strain evidence="5 6">Arc14</strain>
    </source>
</reference>
<protein>
    <submittedName>
        <fullName evidence="5">Methyltransferase domain-containing protein</fullName>
    </submittedName>
</protein>
<dbReference type="InterPro" id="IPR008854">
    <property type="entry name" value="TPMT"/>
</dbReference>
<dbReference type="SUPFAM" id="SSF53335">
    <property type="entry name" value="S-adenosyl-L-methionine-dependent methyltransferases"/>
    <property type="match status" value="1"/>
</dbReference>
<evidence type="ECO:0000256" key="3">
    <source>
        <dbReference type="ARBA" id="ARBA00022679"/>
    </source>
</evidence>
<keyword evidence="3" id="KW-0808">Transferase</keyword>
<dbReference type="PANTHER" id="PTHR32183:SF11">
    <property type="entry name" value="THIOL METHYLTRANSFERASE 2-RELATED"/>
    <property type="match status" value="1"/>
</dbReference>
<keyword evidence="4" id="KW-0949">S-adenosyl-L-methionine</keyword>
<organism evidence="5 6">
    <name type="scientific">Flavobacterium frigidarium</name>
    <dbReference type="NCBI Taxonomy" id="99286"/>
    <lineage>
        <taxon>Bacteria</taxon>
        <taxon>Pseudomonadati</taxon>
        <taxon>Bacteroidota</taxon>
        <taxon>Flavobacteriia</taxon>
        <taxon>Flavobacteriales</taxon>
        <taxon>Flavobacteriaceae</taxon>
        <taxon>Flavobacterium</taxon>
    </lineage>
</organism>
<dbReference type="GO" id="GO:0032259">
    <property type="term" value="P:methylation"/>
    <property type="evidence" value="ECO:0007669"/>
    <property type="project" value="UniProtKB-KW"/>
</dbReference>
<keyword evidence="6" id="KW-1185">Reference proteome</keyword>
<dbReference type="InterPro" id="IPR029063">
    <property type="entry name" value="SAM-dependent_MTases_sf"/>
</dbReference>
<evidence type="ECO:0000313" key="5">
    <source>
        <dbReference type="EMBL" id="MEZ7515326.1"/>
    </source>
</evidence>
<dbReference type="RefSeq" id="WP_371569719.1">
    <property type="nucleotide sequence ID" value="NZ_JASMRN010000006.1"/>
</dbReference>
<proteinExistence type="predicted"/>
<comment type="caution">
    <text evidence="5">The sequence shown here is derived from an EMBL/GenBank/DDBJ whole genome shotgun (WGS) entry which is preliminary data.</text>
</comment>
<dbReference type="Pfam" id="PF05724">
    <property type="entry name" value="TPMT"/>
    <property type="match status" value="1"/>
</dbReference>
<dbReference type="Gene3D" id="3.40.50.150">
    <property type="entry name" value="Vaccinia Virus protein VP39"/>
    <property type="match status" value="1"/>
</dbReference>
<dbReference type="EMBL" id="JASMRN010000006">
    <property type="protein sequence ID" value="MEZ7515326.1"/>
    <property type="molecule type" value="Genomic_DNA"/>
</dbReference>